<keyword evidence="16" id="KW-1185">Reference proteome</keyword>
<evidence type="ECO:0000256" key="4">
    <source>
        <dbReference type="ARBA" id="ARBA00022475"/>
    </source>
</evidence>
<reference evidence="15 16" key="1">
    <citation type="journal article" date="2007" name="Proc. Natl. Acad. Sci. U.S.A.">
        <title>Dandruff-associated Malassezia genomes reveal convergent and divergent virulence traits shared with plant and human fungal pathogens.</title>
        <authorList>
            <person name="Xu J."/>
            <person name="Saunders C.W."/>
            <person name="Hu P."/>
            <person name="Grant R.A."/>
            <person name="Boekhout T."/>
            <person name="Kuramae E.E."/>
            <person name="Kronstad J.W."/>
            <person name="Deangelis Y.M."/>
            <person name="Reeder N.L."/>
            <person name="Johnstone K.R."/>
            <person name="Leland M."/>
            <person name="Fieno A.M."/>
            <person name="Begley W.M."/>
            <person name="Sun Y."/>
            <person name="Lacey M.P."/>
            <person name="Chaudhary T."/>
            <person name="Keough T."/>
            <person name="Chu L."/>
            <person name="Sears R."/>
            <person name="Yuan B."/>
            <person name="Dawson T.L.Jr."/>
        </authorList>
    </citation>
    <scope>NUCLEOTIDE SEQUENCE [LARGE SCALE GENOMIC DNA]</scope>
    <source>
        <strain evidence="16">ATCC MYA-4612 / CBS 7966</strain>
    </source>
</reference>
<keyword evidence="7 13" id="KW-0812">Transmembrane</keyword>
<evidence type="ECO:0000256" key="11">
    <source>
        <dbReference type="ARBA" id="ARBA00023329"/>
    </source>
</evidence>
<dbReference type="GO" id="GO:0006031">
    <property type="term" value="P:chitin biosynthetic process"/>
    <property type="evidence" value="ECO:0007669"/>
    <property type="project" value="TreeGrafter"/>
</dbReference>
<dbReference type="PANTHER" id="PTHR22914">
    <property type="entry name" value="CHITIN SYNTHASE"/>
    <property type="match status" value="1"/>
</dbReference>
<keyword evidence="6" id="KW-0808">Transferase</keyword>
<dbReference type="GeneID" id="5853527"/>
<keyword evidence="5" id="KW-0328">Glycosyltransferase</keyword>
<evidence type="ECO:0000256" key="3">
    <source>
        <dbReference type="ARBA" id="ARBA00012543"/>
    </source>
</evidence>
<evidence type="ECO:0000256" key="5">
    <source>
        <dbReference type="ARBA" id="ARBA00022676"/>
    </source>
</evidence>
<gene>
    <name evidence="15" type="ORF">MGL_3688</name>
</gene>
<feature type="transmembrane region" description="Helical" evidence="13">
    <location>
        <begin position="308"/>
        <end position="333"/>
    </location>
</feature>
<keyword evidence="4" id="KW-1003">Cell membrane</keyword>
<dbReference type="PANTHER" id="PTHR22914:SF41">
    <property type="entry name" value="CHITIN SYNTHASE 7"/>
    <property type="match status" value="1"/>
</dbReference>
<feature type="transmembrane region" description="Helical" evidence="13">
    <location>
        <begin position="820"/>
        <end position="841"/>
    </location>
</feature>
<feature type="compositionally biased region" description="Polar residues" evidence="12">
    <location>
        <begin position="965"/>
        <end position="980"/>
    </location>
</feature>
<comment type="caution">
    <text evidence="15">The sequence shown here is derived from an EMBL/GenBank/DDBJ whole genome shotgun (WGS) entry which is preliminary data.</text>
</comment>
<dbReference type="SUPFAM" id="SSF53448">
    <property type="entry name" value="Nucleotide-diphospho-sugar transferases"/>
    <property type="match status" value="1"/>
</dbReference>
<evidence type="ECO:0000313" key="15">
    <source>
        <dbReference type="EMBL" id="EDP42007.1"/>
    </source>
</evidence>
<evidence type="ECO:0000256" key="1">
    <source>
        <dbReference type="ARBA" id="ARBA00004439"/>
    </source>
</evidence>
<keyword evidence="9 13" id="KW-0472">Membrane</keyword>
<sequence length="1124" mass="125150">MLLHRGRSLSRPERGHPRAPLLNPEGEPDDPFSDGRKPHWWRMWWHYLAIVATFWAPPPLLNLVGLHSAPVRQAWREKVTLVLFACALSAIIAFITVGLQRSLCSNQADNLFMNVKDASGAVGVLGNAYSLSDRPNLGGTDIYSDIKANPGLDYTQYLDTSQYPFPECADVNAAVAKPLHCSNVHGKSIQCSDKLDFKMIESKLHLKKQNKSIGFDWDDVLNNTQKLMAIDGHVLNLNTYFATYPQPIPNDSVDRTIRTYFSMNPRIVDATSVFAHDKQARDALGCIKQRFLAGQVNYKTPGCFVADLILYVSLIVILGLVFARTIMAIWFLLVGSRRLASTPPAPGKFSATGMRRPRPKSHVILPNEATQPNAGGVAPWAKKQVLAHPSTAPDHGINQMSSSSVMIPASMTPEDIGNDPYIVCLVTCYSEGLDGISATLSSISSTEYPTNRKLIFVVADGMITGEGESMSTPDICVSLMCPDLRFGTPTPMQYRSVAAGKKAQNMALVYAGHYLNPSGGEPVPMVVVVKCGMPDEVHAKKAGNRGKRDSQMVLMNFFQHVTYNDPMTPLDYDLFRKVHALMGVTPDFFELVLMVDADTKVHPPCLRYLANAMLNDHRIMGACGETQIQNKLQSWVTAIQVFEYFISHHQVKSFEAVFGGVTCLPGCFSMYRIKARKPGYEDWIPVIVKPDITREYSQSIVTTLHQKNLLLLGEDRFLSTLLLRTFPHRRMVFVPHAVCHTVVPHTLRMLMSQRRRWINSTVHNLMELVLVRDLCGTFCFSMQFVVLMDLIGTLVLPVAISLTYYLIVKSAMNPPKDFTSAIPLTMLLAVLFLPGFVITLVRFQPVFIIWLIIYLIFLPVWNFLLPAYSFWHFDDFSWGETRRVEGETKSAAHDADEEGYQAALNVPMRLWTEWESSRIRKQEREARRREEFERQYGGGFYNDGALDAPELSSRALIGKAPPAPRSSSFDLSNSPRSNAVSEDDRWGDQIGAYNENDALPELVHPARPVSMLASHGDGVVEGNDLESMLQGGWDDNVSSLSLKPRGQFMPVLNQSSTSLADERDPLAGLAASRSSVDMNTTFPSIPSFSESLRPFDTPPAASSAVEERRSHARSRSTGVRSPPS</sequence>
<feature type="region of interest" description="Disordered" evidence="12">
    <location>
        <begin position="957"/>
        <end position="986"/>
    </location>
</feature>
<dbReference type="Pfam" id="PF22997">
    <property type="entry name" value="CHS4"/>
    <property type="match status" value="1"/>
</dbReference>
<evidence type="ECO:0000256" key="8">
    <source>
        <dbReference type="ARBA" id="ARBA00022989"/>
    </source>
</evidence>
<feature type="transmembrane region" description="Helical" evidence="13">
    <location>
        <begin position="79"/>
        <end position="99"/>
    </location>
</feature>
<dbReference type="Pfam" id="PF03142">
    <property type="entry name" value="Chitin_synth_2"/>
    <property type="match status" value="1"/>
</dbReference>
<dbReference type="GO" id="GO:0004100">
    <property type="term" value="F:chitin synthase activity"/>
    <property type="evidence" value="ECO:0007669"/>
    <property type="project" value="UniProtKB-EC"/>
</dbReference>
<feature type="domain" description="Chitin synthase 4-like" evidence="14">
    <location>
        <begin position="213"/>
        <end position="294"/>
    </location>
</feature>
<evidence type="ECO:0000256" key="2">
    <source>
        <dbReference type="ARBA" id="ARBA00004651"/>
    </source>
</evidence>
<keyword evidence="10" id="KW-0325">Glycoprotein</keyword>
<dbReference type="InParanoid" id="A8QAC9"/>
<evidence type="ECO:0000313" key="16">
    <source>
        <dbReference type="Proteomes" id="UP000008837"/>
    </source>
</evidence>
<dbReference type="VEuPathDB" id="FungiDB:MGL_3688"/>
<proteinExistence type="predicted"/>
<dbReference type="InterPro" id="IPR029044">
    <property type="entry name" value="Nucleotide-diphossugar_trans"/>
</dbReference>
<dbReference type="GO" id="GO:0030659">
    <property type="term" value="C:cytoplasmic vesicle membrane"/>
    <property type="evidence" value="ECO:0007669"/>
    <property type="project" value="UniProtKB-SubCell"/>
</dbReference>
<dbReference type="GO" id="GO:0030428">
    <property type="term" value="C:cell septum"/>
    <property type="evidence" value="ECO:0007669"/>
    <property type="project" value="TreeGrafter"/>
</dbReference>
<evidence type="ECO:0000256" key="13">
    <source>
        <dbReference type="SAM" id="Phobius"/>
    </source>
</evidence>
<accession>A8QAC9</accession>
<dbReference type="Proteomes" id="UP000008837">
    <property type="component" value="Unassembled WGS sequence"/>
</dbReference>
<keyword evidence="8 13" id="KW-1133">Transmembrane helix</keyword>
<dbReference type="RefSeq" id="XP_001729221.1">
    <property type="nucleotide sequence ID" value="XM_001729169.1"/>
</dbReference>
<feature type="compositionally biased region" description="Polar residues" evidence="12">
    <location>
        <begin position="1072"/>
        <end position="1090"/>
    </location>
</feature>
<dbReference type="OMA" id="KYLVNCM"/>
<dbReference type="EMBL" id="AAYY01000014">
    <property type="protein sequence ID" value="EDP42007.1"/>
    <property type="molecule type" value="Genomic_DNA"/>
</dbReference>
<evidence type="ECO:0000256" key="7">
    <source>
        <dbReference type="ARBA" id="ARBA00022692"/>
    </source>
</evidence>
<organism evidence="15 16">
    <name type="scientific">Malassezia globosa (strain ATCC MYA-4612 / CBS 7966)</name>
    <name type="common">Dandruff-associated fungus</name>
    <dbReference type="NCBI Taxonomy" id="425265"/>
    <lineage>
        <taxon>Eukaryota</taxon>
        <taxon>Fungi</taxon>
        <taxon>Dikarya</taxon>
        <taxon>Basidiomycota</taxon>
        <taxon>Ustilaginomycotina</taxon>
        <taxon>Malasseziomycetes</taxon>
        <taxon>Malasseziales</taxon>
        <taxon>Malasseziaceae</taxon>
        <taxon>Malassezia</taxon>
    </lineage>
</organism>
<dbReference type="InterPro" id="IPR054295">
    <property type="entry name" value="CHS4-like_dom"/>
</dbReference>
<keyword evidence="11" id="KW-0968">Cytoplasmic vesicle</keyword>
<feature type="region of interest" description="Disordered" evidence="12">
    <location>
        <begin position="1"/>
        <end position="31"/>
    </location>
</feature>
<comment type="subcellular location">
    <subcellularLocation>
        <location evidence="2">Cell membrane</location>
        <topology evidence="2">Multi-pass membrane protein</topology>
    </subcellularLocation>
    <subcellularLocation>
        <location evidence="1">Cytoplasmic vesicle membrane</location>
        <topology evidence="1">Multi-pass membrane protein</topology>
    </subcellularLocation>
</comment>
<evidence type="ECO:0000256" key="10">
    <source>
        <dbReference type="ARBA" id="ARBA00023180"/>
    </source>
</evidence>
<feature type="compositionally biased region" description="Polar residues" evidence="12">
    <location>
        <begin position="1115"/>
        <end position="1124"/>
    </location>
</feature>
<dbReference type="EC" id="2.4.1.16" evidence="3"/>
<evidence type="ECO:0000259" key="14">
    <source>
        <dbReference type="Pfam" id="PF22997"/>
    </source>
</evidence>
<dbReference type="InterPro" id="IPR004835">
    <property type="entry name" value="Chitin_synth"/>
</dbReference>
<evidence type="ECO:0000256" key="9">
    <source>
        <dbReference type="ARBA" id="ARBA00023136"/>
    </source>
</evidence>
<feature type="region of interest" description="Disordered" evidence="12">
    <location>
        <begin position="1071"/>
        <end position="1124"/>
    </location>
</feature>
<evidence type="ECO:0000256" key="6">
    <source>
        <dbReference type="ARBA" id="ARBA00022679"/>
    </source>
</evidence>
<dbReference type="CDD" id="cd04190">
    <property type="entry name" value="Chitin_synth_C"/>
    <property type="match status" value="1"/>
</dbReference>
<feature type="transmembrane region" description="Helical" evidence="13">
    <location>
        <begin position="847"/>
        <end position="873"/>
    </location>
</feature>
<dbReference type="OrthoDB" id="370884at2759"/>
<name>A8QAC9_MALGO</name>
<feature type="transmembrane region" description="Helical" evidence="13">
    <location>
        <begin position="44"/>
        <end position="67"/>
    </location>
</feature>
<feature type="transmembrane region" description="Helical" evidence="13">
    <location>
        <begin position="790"/>
        <end position="808"/>
    </location>
</feature>
<dbReference type="GO" id="GO:0005886">
    <property type="term" value="C:plasma membrane"/>
    <property type="evidence" value="ECO:0007669"/>
    <property type="project" value="UniProtKB-SubCell"/>
</dbReference>
<evidence type="ECO:0000256" key="12">
    <source>
        <dbReference type="SAM" id="MobiDB-lite"/>
    </source>
</evidence>
<dbReference type="STRING" id="425265.A8QAC9"/>
<protein>
    <recommendedName>
        <fullName evidence="3">chitin synthase</fullName>
        <ecNumber evidence="3">2.4.1.16</ecNumber>
    </recommendedName>
</protein>
<dbReference type="AlphaFoldDB" id="A8QAC9"/>
<dbReference type="KEGG" id="mgl:MGL_3688"/>